<name>A0A9W7EMK0_9STRA</name>
<dbReference type="Pfam" id="PF09353">
    <property type="entry name" value="DUF1995"/>
    <property type="match status" value="1"/>
</dbReference>
<evidence type="ECO:0000313" key="3">
    <source>
        <dbReference type="Proteomes" id="UP001162640"/>
    </source>
</evidence>
<protein>
    <recommendedName>
        <fullName evidence="1">DUF1995 domain-containing protein</fullName>
    </recommendedName>
</protein>
<evidence type="ECO:0000259" key="1">
    <source>
        <dbReference type="Pfam" id="PF09353"/>
    </source>
</evidence>
<proteinExistence type="predicted"/>
<reference evidence="3" key="1">
    <citation type="journal article" date="2023" name="Commun. Biol.">
        <title>Genome analysis of Parmales, the sister group of diatoms, reveals the evolutionary specialization of diatoms from phago-mixotrophs to photoautotrophs.</title>
        <authorList>
            <person name="Ban H."/>
            <person name="Sato S."/>
            <person name="Yoshikawa S."/>
            <person name="Yamada K."/>
            <person name="Nakamura Y."/>
            <person name="Ichinomiya M."/>
            <person name="Sato N."/>
            <person name="Blanc-Mathieu R."/>
            <person name="Endo H."/>
            <person name="Kuwata A."/>
            <person name="Ogata H."/>
        </authorList>
    </citation>
    <scope>NUCLEOTIDE SEQUENCE [LARGE SCALE GENOMIC DNA]</scope>
</reference>
<organism evidence="2 3">
    <name type="scientific">Triparma laevis f. inornata</name>
    <dbReference type="NCBI Taxonomy" id="1714386"/>
    <lineage>
        <taxon>Eukaryota</taxon>
        <taxon>Sar</taxon>
        <taxon>Stramenopiles</taxon>
        <taxon>Ochrophyta</taxon>
        <taxon>Bolidophyceae</taxon>
        <taxon>Parmales</taxon>
        <taxon>Triparmaceae</taxon>
        <taxon>Triparma</taxon>
    </lineage>
</organism>
<gene>
    <name evidence="2" type="ORF">TL16_g09324</name>
</gene>
<evidence type="ECO:0000313" key="2">
    <source>
        <dbReference type="EMBL" id="GMH82633.1"/>
    </source>
</evidence>
<dbReference type="Proteomes" id="UP001162640">
    <property type="component" value="Unassembled WGS sequence"/>
</dbReference>
<dbReference type="EMBL" id="BLQM01000316">
    <property type="protein sequence ID" value="GMH82633.1"/>
    <property type="molecule type" value="Genomic_DNA"/>
</dbReference>
<dbReference type="AlphaFoldDB" id="A0A9W7EMK0"/>
<sequence length="88" mass="9746">MPPRVTEDRSVDESGVDGVGLFVTECTDPKEDATAFCQPTQEAIGSIESITSQAKDRLVMLMNPQWRDVDDALDTFSKDDSFFGKLSR</sequence>
<dbReference type="InterPro" id="IPR018962">
    <property type="entry name" value="DUF1995"/>
</dbReference>
<feature type="domain" description="DUF1995" evidence="1">
    <location>
        <begin position="27"/>
        <end position="72"/>
    </location>
</feature>
<comment type="caution">
    <text evidence="2">The sequence shown here is derived from an EMBL/GenBank/DDBJ whole genome shotgun (WGS) entry which is preliminary data.</text>
</comment>
<accession>A0A9W7EMK0</accession>